<dbReference type="Proteomes" id="UP000887576">
    <property type="component" value="Unplaced"/>
</dbReference>
<evidence type="ECO:0000313" key="2">
    <source>
        <dbReference type="WBParaSite" id="JU765_v2.g13140.t1"/>
    </source>
</evidence>
<protein>
    <submittedName>
        <fullName evidence="2">Uncharacterized protein</fullName>
    </submittedName>
</protein>
<accession>A0AC34Q5W6</accession>
<evidence type="ECO:0000313" key="1">
    <source>
        <dbReference type="Proteomes" id="UP000887576"/>
    </source>
</evidence>
<organism evidence="1 2">
    <name type="scientific">Panagrolaimus sp. JU765</name>
    <dbReference type="NCBI Taxonomy" id="591449"/>
    <lineage>
        <taxon>Eukaryota</taxon>
        <taxon>Metazoa</taxon>
        <taxon>Ecdysozoa</taxon>
        <taxon>Nematoda</taxon>
        <taxon>Chromadorea</taxon>
        <taxon>Rhabditida</taxon>
        <taxon>Tylenchina</taxon>
        <taxon>Panagrolaimomorpha</taxon>
        <taxon>Panagrolaimoidea</taxon>
        <taxon>Panagrolaimidae</taxon>
        <taxon>Panagrolaimus</taxon>
    </lineage>
</organism>
<sequence length="108" mass="12872">MAKNLLTDNKNDDCKTFGMTDDNSAKAMKQKIHFLSLICLFATVISYYSHKIRKSLKERKRRFWKARIVFKNVANKKKLFLAHICYFVIIIKIVINRHFLKKIIFDKC</sequence>
<reference evidence="2" key="1">
    <citation type="submission" date="2022-11" db="UniProtKB">
        <authorList>
            <consortium name="WormBaseParasite"/>
        </authorList>
    </citation>
    <scope>IDENTIFICATION</scope>
</reference>
<name>A0AC34Q5W6_9BILA</name>
<dbReference type="WBParaSite" id="JU765_v2.g13140.t1">
    <property type="protein sequence ID" value="JU765_v2.g13140.t1"/>
    <property type="gene ID" value="JU765_v2.g13140"/>
</dbReference>
<proteinExistence type="predicted"/>